<keyword evidence="6 7" id="KW-0472">Membrane</keyword>
<evidence type="ECO:0000256" key="4">
    <source>
        <dbReference type="ARBA" id="ARBA00022692"/>
    </source>
</evidence>
<dbReference type="EC" id="2.5.1.145" evidence="7"/>
<sequence length="269" mass="29629">MVLPYPAIDPVALEIGPIAIRWYALAYLAGILLGWRMAARLAAQRPGSRPTPEDFDDFLVWAVLGVVLGGRLGMVLFYQPSTYLADPIQIVQVWKGGMSFHGGCLGVLIAIWGFSWRRGFNPLRLGDIVATVAPVGLFFGRIANFINGELWGRPSDVSWAMIFPHDPMQVPRHPSQLYQAGLEGIALFVLMQWAVRHGDWRDRPGLLGGVFLIGYAMARIIGELFREPDSYLGFFSAGTTMGQLLSIPMLLIGVVLVVRANRRAPAQLA</sequence>
<comment type="catalytic activity">
    <reaction evidence="7">
        <text>L-cysteinyl-[prolipoprotein] + a 1,2-diacyl-sn-glycero-3-phospho-(1'-sn-glycerol) = an S-1,2-diacyl-sn-glyceryl-L-cysteinyl-[prolipoprotein] + sn-glycerol 1-phosphate + H(+)</text>
        <dbReference type="Rhea" id="RHEA:56712"/>
        <dbReference type="Rhea" id="RHEA-COMP:14679"/>
        <dbReference type="Rhea" id="RHEA-COMP:14680"/>
        <dbReference type="ChEBI" id="CHEBI:15378"/>
        <dbReference type="ChEBI" id="CHEBI:29950"/>
        <dbReference type="ChEBI" id="CHEBI:57685"/>
        <dbReference type="ChEBI" id="CHEBI:64716"/>
        <dbReference type="ChEBI" id="CHEBI:140658"/>
        <dbReference type="EC" id="2.5.1.145"/>
    </reaction>
</comment>
<organism evidence="8 9">
    <name type="scientific">Roseiterribacter gracilis</name>
    <dbReference type="NCBI Taxonomy" id="2812848"/>
    <lineage>
        <taxon>Bacteria</taxon>
        <taxon>Pseudomonadati</taxon>
        <taxon>Pseudomonadota</taxon>
        <taxon>Alphaproteobacteria</taxon>
        <taxon>Rhodospirillales</taxon>
        <taxon>Roseiterribacteraceae</taxon>
        <taxon>Roseiterribacter</taxon>
    </lineage>
</organism>
<dbReference type="RefSeq" id="WP_420243517.1">
    <property type="nucleotide sequence ID" value="NZ_BOPV01000001.1"/>
</dbReference>
<keyword evidence="9" id="KW-1185">Reference proteome</keyword>
<comment type="function">
    <text evidence="7">Catalyzes the transfer of the diacylglyceryl group from phosphatidylglycerol to the sulfhydryl group of the N-terminal cysteine of a prolipoprotein, the first step in the formation of mature lipoproteins.</text>
</comment>
<dbReference type="PANTHER" id="PTHR30589">
    <property type="entry name" value="PROLIPOPROTEIN DIACYLGLYCERYL TRANSFERASE"/>
    <property type="match status" value="1"/>
</dbReference>
<name>A0A8S8XES1_9PROT</name>
<evidence type="ECO:0000313" key="8">
    <source>
        <dbReference type="EMBL" id="GIL40419.1"/>
    </source>
</evidence>
<keyword evidence="4 7" id="KW-0812">Transmembrane</keyword>
<feature type="transmembrane region" description="Helical" evidence="7">
    <location>
        <begin position="20"/>
        <end position="38"/>
    </location>
</feature>
<feature type="transmembrane region" description="Helical" evidence="7">
    <location>
        <begin position="206"/>
        <end position="225"/>
    </location>
</feature>
<feature type="transmembrane region" description="Helical" evidence="7">
    <location>
        <begin position="58"/>
        <end position="78"/>
    </location>
</feature>
<accession>A0A8S8XES1</accession>
<dbReference type="EMBL" id="BOPV01000001">
    <property type="protein sequence ID" value="GIL40419.1"/>
    <property type="molecule type" value="Genomic_DNA"/>
</dbReference>
<evidence type="ECO:0000256" key="6">
    <source>
        <dbReference type="ARBA" id="ARBA00023136"/>
    </source>
</evidence>
<dbReference type="GO" id="GO:0005886">
    <property type="term" value="C:plasma membrane"/>
    <property type="evidence" value="ECO:0007669"/>
    <property type="project" value="UniProtKB-SubCell"/>
</dbReference>
<evidence type="ECO:0000256" key="7">
    <source>
        <dbReference type="HAMAP-Rule" id="MF_01147"/>
    </source>
</evidence>
<comment type="subcellular location">
    <subcellularLocation>
        <location evidence="7">Cell membrane</location>
        <topology evidence="7">Multi-pass membrane protein</topology>
    </subcellularLocation>
</comment>
<feature type="binding site" evidence="7">
    <location>
        <position position="141"/>
    </location>
    <ligand>
        <name>a 1,2-diacyl-sn-glycero-3-phospho-(1'-sn-glycerol)</name>
        <dbReference type="ChEBI" id="CHEBI:64716"/>
    </ligand>
</feature>
<dbReference type="NCBIfam" id="TIGR00544">
    <property type="entry name" value="lgt"/>
    <property type="match status" value="1"/>
</dbReference>
<evidence type="ECO:0000256" key="3">
    <source>
        <dbReference type="ARBA" id="ARBA00022679"/>
    </source>
</evidence>
<comment type="caution">
    <text evidence="8">The sequence shown here is derived from an EMBL/GenBank/DDBJ whole genome shotgun (WGS) entry which is preliminary data.</text>
</comment>
<dbReference type="GO" id="GO:0008961">
    <property type="term" value="F:phosphatidylglycerol-prolipoprotein diacylglyceryl transferase activity"/>
    <property type="evidence" value="ECO:0007669"/>
    <property type="project" value="UniProtKB-UniRule"/>
</dbReference>
<dbReference type="InterPro" id="IPR001640">
    <property type="entry name" value="Lgt"/>
</dbReference>
<dbReference type="Proteomes" id="UP000681075">
    <property type="component" value="Unassembled WGS sequence"/>
</dbReference>
<evidence type="ECO:0000256" key="2">
    <source>
        <dbReference type="ARBA" id="ARBA00022475"/>
    </source>
</evidence>
<evidence type="ECO:0000256" key="5">
    <source>
        <dbReference type="ARBA" id="ARBA00022989"/>
    </source>
</evidence>
<dbReference type="HAMAP" id="MF_01147">
    <property type="entry name" value="Lgt"/>
    <property type="match status" value="1"/>
</dbReference>
<feature type="transmembrane region" description="Helical" evidence="7">
    <location>
        <begin position="231"/>
        <end position="258"/>
    </location>
</feature>
<dbReference type="Pfam" id="PF01790">
    <property type="entry name" value="LGT"/>
    <property type="match status" value="1"/>
</dbReference>
<keyword evidence="5 7" id="KW-1133">Transmembrane helix</keyword>
<evidence type="ECO:0000256" key="1">
    <source>
        <dbReference type="ARBA" id="ARBA00007150"/>
    </source>
</evidence>
<keyword evidence="2 7" id="KW-1003">Cell membrane</keyword>
<gene>
    <name evidence="7 8" type="primary">lgt</name>
    <name evidence="8" type="ORF">TMPK1_26560</name>
</gene>
<dbReference type="PROSITE" id="PS01311">
    <property type="entry name" value="LGT"/>
    <property type="match status" value="1"/>
</dbReference>
<reference evidence="8" key="1">
    <citation type="submission" date="2021-02" db="EMBL/GenBank/DDBJ databases">
        <title>Genome sequence of Rhodospirillales sp. strain TMPK1 isolated from soil.</title>
        <authorList>
            <person name="Nakai R."/>
            <person name="Kusada H."/>
            <person name="Tamaki H."/>
        </authorList>
    </citation>
    <scope>NUCLEOTIDE SEQUENCE</scope>
    <source>
        <strain evidence="8">TMPK1</strain>
    </source>
</reference>
<proteinExistence type="inferred from homology"/>
<dbReference type="PANTHER" id="PTHR30589:SF0">
    <property type="entry name" value="PHOSPHATIDYLGLYCEROL--PROLIPOPROTEIN DIACYLGLYCERYL TRANSFERASE"/>
    <property type="match status" value="1"/>
</dbReference>
<evidence type="ECO:0000313" key="9">
    <source>
        <dbReference type="Proteomes" id="UP000681075"/>
    </source>
</evidence>
<dbReference type="GO" id="GO:0042158">
    <property type="term" value="P:lipoprotein biosynthetic process"/>
    <property type="evidence" value="ECO:0007669"/>
    <property type="project" value="UniProtKB-UniRule"/>
</dbReference>
<protein>
    <recommendedName>
        <fullName evidence="7">Phosphatidylglycerol--prolipoprotein diacylglyceryl transferase</fullName>
        <ecNumber evidence="7">2.5.1.145</ecNumber>
    </recommendedName>
</protein>
<comment type="similarity">
    <text evidence="1 7">Belongs to the Lgt family.</text>
</comment>
<comment type="pathway">
    <text evidence="7">Protein modification; lipoprotein biosynthesis (diacylglyceryl transfer).</text>
</comment>
<dbReference type="AlphaFoldDB" id="A0A8S8XES1"/>
<keyword evidence="3 7" id="KW-0808">Transferase</keyword>
<feature type="transmembrane region" description="Helical" evidence="7">
    <location>
        <begin position="98"/>
        <end position="116"/>
    </location>
</feature>